<dbReference type="SUPFAM" id="SSF101447">
    <property type="entry name" value="Formin homology 2 domain (FH2 domain)"/>
    <property type="match status" value="1"/>
</dbReference>
<organism evidence="8 9">
    <name type="scientific">Canna indica</name>
    <name type="common">Indian-shot</name>
    <dbReference type="NCBI Taxonomy" id="4628"/>
    <lineage>
        <taxon>Eukaryota</taxon>
        <taxon>Viridiplantae</taxon>
        <taxon>Streptophyta</taxon>
        <taxon>Embryophyta</taxon>
        <taxon>Tracheophyta</taxon>
        <taxon>Spermatophyta</taxon>
        <taxon>Magnoliopsida</taxon>
        <taxon>Liliopsida</taxon>
        <taxon>Zingiberales</taxon>
        <taxon>Cannaceae</taxon>
        <taxon>Canna</taxon>
    </lineage>
</organism>
<keyword evidence="2" id="KW-0732">Signal</keyword>
<dbReference type="Gene3D" id="1.20.58.2220">
    <property type="entry name" value="Formin, FH2 domain"/>
    <property type="match status" value="1"/>
</dbReference>
<dbReference type="PANTHER" id="PTHR23213">
    <property type="entry name" value="FORMIN-RELATED"/>
    <property type="match status" value="1"/>
</dbReference>
<feature type="compositionally biased region" description="Low complexity" evidence="5">
    <location>
        <begin position="155"/>
        <end position="165"/>
    </location>
</feature>
<feature type="compositionally biased region" description="Basic and acidic residues" evidence="5">
    <location>
        <begin position="935"/>
        <end position="945"/>
    </location>
</feature>
<dbReference type="InterPro" id="IPR042201">
    <property type="entry name" value="FH2_Formin_sf"/>
</dbReference>
<feature type="compositionally biased region" description="Pro residues" evidence="5">
    <location>
        <begin position="426"/>
        <end position="466"/>
    </location>
</feature>
<evidence type="ECO:0000256" key="2">
    <source>
        <dbReference type="ARBA" id="ARBA00022729"/>
    </source>
</evidence>
<feature type="region of interest" description="Disordered" evidence="5">
    <location>
        <begin position="252"/>
        <end position="277"/>
    </location>
</feature>
<feature type="region of interest" description="Disordered" evidence="5">
    <location>
        <begin position="751"/>
        <end position="780"/>
    </location>
</feature>
<name>A0AAQ3JSE8_9LILI</name>
<dbReference type="GO" id="GO:0051015">
    <property type="term" value="F:actin filament binding"/>
    <property type="evidence" value="ECO:0007669"/>
    <property type="project" value="InterPro"/>
</dbReference>
<feature type="region of interest" description="Disordered" evidence="5">
    <location>
        <begin position="919"/>
        <end position="974"/>
    </location>
</feature>
<evidence type="ECO:0000256" key="1">
    <source>
        <dbReference type="ARBA" id="ARBA00004167"/>
    </source>
</evidence>
<dbReference type="GO" id="GO:0016020">
    <property type="term" value="C:membrane"/>
    <property type="evidence" value="ECO:0007669"/>
    <property type="project" value="UniProtKB-SubCell"/>
</dbReference>
<feature type="region of interest" description="Disordered" evidence="5">
    <location>
        <begin position="308"/>
        <end position="492"/>
    </location>
</feature>
<keyword evidence="9" id="KW-1185">Reference proteome</keyword>
<keyword evidence="6" id="KW-1133">Transmembrane helix</keyword>
<dbReference type="AlphaFoldDB" id="A0AAQ3JSE8"/>
<dbReference type="GO" id="GO:0045010">
    <property type="term" value="P:actin nucleation"/>
    <property type="evidence" value="ECO:0007669"/>
    <property type="project" value="InterPro"/>
</dbReference>
<feature type="domain" description="FH2" evidence="7">
    <location>
        <begin position="485"/>
        <end position="928"/>
    </location>
</feature>
<comment type="subcellular location">
    <subcellularLocation>
        <location evidence="1">Membrane</location>
        <topology evidence="1">Single-pass membrane protein</topology>
    </subcellularLocation>
</comment>
<dbReference type="PANTHER" id="PTHR23213:SF354">
    <property type="entry name" value="FORMIN-LIKE PROTEIN 4"/>
    <property type="match status" value="1"/>
</dbReference>
<dbReference type="Proteomes" id="UP001327560">
    <property type="component" value="Chromosome 1"/>
</dbReference>
<evidence type="ECO:0000259" key="7">
    <source>
        <dbReference type="PROSITE" id="PS51444"/>
    </source>
</evidence>
<keyword evidence="6" id="KW-0812">Transmembrane</keyword>
<sequence>MNRTRFRSNGSISRGSVSGLTGWSTIHALLPVAIKPIILLFCTTKPNILISTGTVERRSKVPNNAASEADASKVTKTKSNRVQPHFVFFESVARFGASKPKSTNNPLPISSSSPPLTLAFSQAIIMQRNLETFFPSLPSPAIKGVWPPPPPAPPSISSNPTTSSSGSIAKAVAATAVSSFVFCGLLFFLLHFFVARRRRRREEEVEAATQPVKRSRLQQLRSKAKPKSSVFVDDDGLDAVYWREFNEKSCDRCGKERRRPRPREDDDEAASLEGSGRIILEKPLLPAGSVSSSSEAFHEQSSFSPILAQANLPPLPPPPNRRFLPPPAGRIVSSAPWQQFPQEGSPWPSTPDPRDTRLPPPNQQLPPPPGRTTPSALQSVPQSVTSSLPPPRPAAAPTPPPPPAASKPNSAPPPPPLPPARNTNAPPAPPPPPPRATTPNPPPPPPPRSNNKTPAPPAAPPPPPGGRRPGGGAPSSRPPPAPAPASSAETGAKKLKPLHWDKMNAINVDHSMVWDKITNGSFKVDEDIMEALFGTVATNRRAANNSSDSTAAGSAAATQISLLDPRKSHNIAIVLRSTAISRQELVDALLKGRDLSTDVLERLTKIAPTKDEEELVRGYTGDPSKLADAESFLFHILRAVPAPFARLDAILFRSNYQPEVAHLKQSLHTLEQACKELKTPTRGLFLKLLETVLKAGNRMNAGTARGNAQAFNLTALRKLADVKSTDGSTTLLHFVVEEVVRSEGKRLVINRNHSLRRSDSGASGPKLERTPSRSREEREKEYTMLGLPLVGGLSDEFANLKKAAGMDYDALITACPTLQARVAEIKRLLETSGGVSGGGFAREMKAFVEGAEEELKGVRAEQARVLELVKSTTEYYHPGASNARDAHPMQLFMVVKDFLDMVDKACVDIAKNLQKKKQAAPAAARSGSSSQHVESASREGLERGRRPMARFPNLPPNFLSGNSKSDSSSDEEDD</sequence>
<dbReference type="PROSITE" id="PS51444">
    <property type="entry name" value="FH2"/>
    <property type="match status" value="1"/>
</dbReference>
<dbReference type="Pfam" id="PF02181">
    <property type="entry name" value="FH2"/>
    <property type="match status" value="1"/>
</dbReference>
<proteinExistence type="inferred from homology"/>
<feature type="region of interest" description="Disordered" evidence="5">
    <location>
        <begin position="144"/>
        <end position="165"/>
    </location>
</feature>
<dbReference type="SMART" id="SM00498">
    <property type="entry name" value="FH2"/>
    <property type="match status" value="1"/>
</dbReference>
<evidence type="ECO:0000256" key="5">
    <source>
        <dbReference type="SAM" id="MobiDB-lite"/>
    </source>
</evidence>
<keyword evidence="6" id="KW-0472">Membrane</keyword>
<evidence type="ECO:0000256" key="4">
    <source>
        <dbReference type="RuleBase" id="RU361260"/>
    </source>
</evidence>
<accession>A0AAQ3JSE8</accession>
<feature type="compositionally biased region" description="Pro residues" evidence="5">
    <location>
        <begin position="358"/>
        <end position="371"/>
    </location>
</feature>
<protein>
    <recommendedName>
        <fullName evidence="4">Formin-like protein</fullName>
    </recommendedName>
</protein>
<reference evidence="8 9" key="1">
    <citation type="submission" date="2023-10" db="EMBL/GenBank/DDBJ databases">
        <title>Chromosome-scale genome assembly provides insights into flower coloration mechanisms of Canna indica.</title>
        <authorList>
            <person name="Li C."/>
        </authorList>
    </citation>
    <scope>NUCLEOTIDE SEQUENCE [LARGE SCALE GENOMIC DNA]</scope>
    <source>
        <tissue evidence="8">Flower</tissue>
    </source>
</reference>
<evidence type="ECO:0000256" key="6">
    <source>
        <dbReference type="SAM" id="Phobius"/>
    </source>
</evidence>
<feature type="compositionally biased region" description="Polar residues" evidence="5">
    <location>
        <begin position="372"/>
        <end position="384"/>
    </location>
</feature>
<gene>
    <name evidence="8" type="ORF">Cni_G02672</name>
</gene>
<evidence type="ECO:0000313" key="8">
    <source>
        <dbReference type="EMBL" id="WOK93971.1"/>
    </source>
</evidence>
<feature type="compositionally biased region" description="Pro residues" evidence="5">
    <location>
        <begin position="313"/>
        <end position="328"/>
    </location>
</feature>
<evidence type="ECO:0000256" key="3">
    <source>
        <dbReference type="ARBA" id="ARBA00025793"/>
    </source>
</evidence>
<dbReference type="EMBL" id="CP136890">
    <property type="protein sequence ID" value="WOK93971.1"/>
    <property type="molecule type" value="Genomic_DNA"/>
</dbReference>
<dbReference type="InterPro" id="IPR027643">
    <property type="entry name" value="Formin-like_plant"/>
</dbReference>
<feature type="transmembrane region" description="Helical" evidence="6">
    <location>
        <begin position="171"/>
        <end position="194"/>
    </location>
</feature>
<feature type="compositionally biased region" description="Basic and acidic residues" evidence="5">
    <location>
        <begin position="766"/>
        <end position="780"/>
    </location>
</feature>
<feature type="compositionally biased region" description="Low complexity" evidence="5">
    <location>
        <begin position="919"/>
        <end position="931"/>
    </location>
</feature>
<comment type="similarity">
    <text evidence="3">Belongs to the formin-like family. Class-I subfamily.</text>
</comment>
<evidence type="ECO:0000313" key="9">
    <source>
        <dbReference type="Proteomes" id="UP001327560"/>
    </source>
</evidence>
<feature type="region of interest" description="Disordered" evidence="5">
    <location>
        <begin position="203"/>
        <end position="225"/>
    </location>
</feature>
<dbReference type="InterPro" id="IPR015425">
    <property type="entry name" value="FH2_Formin"/>
</dbReference>
<feature type="compositionally biased region" description="Pro residues" evidence="5">
    <location>
        <begin position="388"/>
        <end position="419"/>
    </location>
</feature>